<dbReference type="GO" id="GO:0000981">
    <property type="term" value="F:DNA-binding transcription factor activity, RNA polymerase II-specific"/>
    <property type="evidence" value="ECO:0007669"/>
    <property type="project" value="InterPro"/>
</dbReference>
<dbReference type="AlphaFoldDB" id="A0A8H6A0T2"/>
<protein>
    <recommendedName>
        <fullName evidence="7">Transcription activator of gluconeogenesis acuK</fullName>
    </recommendedName>
</protein>
<keyword evidence="5" id="KW-0804">Transcription</keyword>
<dbReference type="GO" id="GO:0003677">
    <property type="term" value="F:DNA binding"/>
    <property type="evidence" value="ECO:0007669"/>
    <property type="project" value="UniProtKB-KW"/>
</dbReference>
<evidence type="ECO:0000256" key="4">
    <source>
        <dbReference type="ARBA" id="ARBA00023125"/>
    </source>
</evidence>
<feature type="compositionally biased region" description="Polar residues" evidence="8">
    <location>
        <begin position="194"/>
        <end position="215"/>
    </location>
</feature>
<feature type="region of interest" description="Disordered" evidence="8">
    <location>
        <begin position="181"/>
        <end position="248"/>
    </location>
</feature>
<dbReference type="SUPFAM" id="SSF57701">
    <property type="entry name" value="Zn2/Cys6 DNA-binding domain"/>
    <property type="match status" value="1"/>
</dbReference>
<dbReference type="Proteomes" id="UP000541154">
    <property type="component" value="Unassembled WGS sequence"/>
</dbReference>
<keyword evidence="2" id="KW-0862">Zinc</keyword>
<dbReference type="CDD" id="cd00067">
    <property type="entry name" value="GAL4"/>
    <property type="match status" value="1"/>
</dbReference>
<dbReference type="PANTHER" id="PTHR47659">
    <property type="entry name" value="ZN(II)2CYS6 TRANSCRIPTION FACTOR (EUROFUNG)-RELATED"/>
    <property type="match status" value="1"/>
</dbReference>
<dbReference type="EMBL" id="SPNV01000187">
    <property type="protein sequence ID" value="KAF5858864.1"/>
    <property type="molecule type" value="Genomic_DNA"/>
</dbReference>
<accession>A0A8H6A0T2</accession>
<evidence type="ECO:0000256" key="6">
    <source>
        <dbReference type="ARBA" id="ARBA00023242"/>
    </source>
</evidence>
<feature type="compositionally biased region" description="Polar residues" evidence="8">
    <location>
        <begin position="32"/>
        <end position="47"/>
    </location>
</feature>
<keyword evidence="3" id="KW-0805">Transcription regulation</keyword>
<dbReference type="InterPro" id="IPR036864">
    <property type="entry name" value="Zn2-C6_fun-type_DNA-bd_sf"/>
</dbReference>
<dbReference type="PROSITE" id="PS00463">
    <property type="entry name" value="ZN2_CY6_FUNGAL_1"/>
    <property type="match status" value="1"/>
</dbReference>
<dbReference type="PROSITE" id="PS50048">
    <property type="entry name" value="ZN2_CY6_FUNGAL_2"/>
    <property type="match status" value="1"/>
</dbReference>
<name>A0A8H6A0T2_PETAA</name>
<dbReference type="PANTHER" id="PTHR47659:SF4">
    <property type="entry name" value="ZN(II)2CYS6 TRANSCRIPTION FACTOR (EUROFUNG)"/>
    <property type="match status" value="1"/>
</dbReference>
<evidence type="ECO:0000256" key="8">
    <source>
        <dbReference type="SAM" id="MobiDB-lite"/>
    </source>
</evidence>
<evidence type="ECO:0000256" key="7">
    <source>
        <dbReference type="ARBA" id="ARBA00040750"/>
    </source>
</evidence>
<keyword evidence="4" id="KW-0238">DNA-binding</keyword>
<dbReference type="Pfam" id="PF00172">
    <property type="entry name" value="Zn_clus"/>
    <property type="match status" value="1"/>
</dbReference>
<organism evidence="10 11">
    <name type="scientific">Petromyces alliaceus</name>
    <name type="common">Aspergillus alliaceus</name>
    <dbReference type="NCBI Taxonomy" id="209559"/>
    <lineage>
        <taxon>Eukaryota</taxon>
        <taxon>Fungi</taxon>
        <taxon>Dikarya</taxon>
        <taxon>Ascomycota</taxon>
        <taxon>Pezizomycotina</taxon>
        <taxon>Eurotiomycetes</taxon>
        <taxon>Eurotiomycetidae</taxon>
        <taxon>Eurotiales</taxon>
        <taxon>Aspergillaceae</taxon>
        <taxon>Aspergillus</taxon>
        <taxon>Aspergillus subgen. Circumdati</taxon>
    </lineage>
</organism>
<dbReference type="Gene3D" id="4.10.240.10">
    <property type="entry name" value="Zn(2)-C6 fungal-type DNA-binding domain"/>
    <property type="match status" value="1"/>
</dbReference>
<evidence type="ECO:0000256" key="2">
    <source>
        <dbReference type="ARBA" id="ARBA00022833"/>
    </source>
</evidence>
<feature type="domain" description="Zn(2)-C6 fungal-type" evidence="9">
    <location>
        <begin position="144"/>
        <end position="175"/>
    </location>
</feature>
<dbReference type="SMART" id="SM00066">
    <property type="entry name" value="GAL4"/>
    <property type="match status" value="1"/>
</dbReference>
<evidence type="ECO:0000256" key="3">
    <source>
        <dbReference type="ARBA" id="ARBA00023015"/>
    </source>
</evidence>
<keyword evidence="11" id="KW-1185">Reference proteome</keyword>
<keyword evidence="6" id="KW-0539">Nucleus</keyword>
<evidence type="ECO:0000313" key="11">
    <source>
        <dbReference type="Proteomes" id="UP000541154"/>
    </source>
</evidence>
<evidence type="ECO:0000256" key="5">
    <source>
        <dbReference type="ARBA" id="ARBA00023163"/>
    </source>
</evidence>
<feature type="region of interest" description="Disordered" evidence="8">
    <location>
        <begin position="1"/>
        <end position="135"/>
    </location>
</feature>
<comment type="caution">
    <text evidence="10">The sequence shown here is derived from an EMBL/GenBank/DDBJ whole genome shotgun (WGS) entry which is preliminary data.</text>
</comment>
<proteinExistence type="predicted"/>
<sequence length="505" mass="54560">MSASVPAEDPQETSGNIRRPGQPELPQPVTAVESSTVSTPTGLSSAGLTGHIRPPRTPPPTTTIHEPAYYRVISGPGSEVPRQPFPVSDSFTARLPPSLSVPVTSQPPVPPFSQSTFGTSPPGAAGRALPQKPTRRTKAHVASACVNCKKKHLGCDPARPCRRCVLSGKEATCVDVTHKKRGRPPLKAEDASLRTYTSQADNSGTSGEQHASQSRRPMHRATSSRELRPMTDLQIPGGTPGPFGMRVPAGQLHRWPGAVYPQTIDPSLQMQRNMGHRRFSSSSSVQSMTSVSPGSFLPIGGGYSPVMGASHMPMGPGRPLSSYGNPAVHTLSSPPQYHQPYGVPYSPYTPNTRVVNRMPMNEQPVPRDPRESFVESSVRLPPIYPPTIGNPNPGPQAHRLSDPYPATWSPQTREELVQQEPRQLSHGHGTIESISPSGQMRPAASDFTYGSQIPRQLVQIPPTQEQPHQRSPVRVRDDPPAAEAETDGSRPAKRRKMALDDMVND</sequence>
<feature type="compositionally biased region" description="Low complexity" evidence="8">
    <location>
        <begin position="95"/>
        <end position="104"/>
    </location>
</feature>
<dbReference type="InterPro" id="IPR050335">
    <property type="entry name" value="ERT1_acuK_gluconeogen_tf"/>
</dbReference>
<feature type="region of interest" description="Disordered" evidence="8">
    <location>
        <begin position="385"/>
        <end position="505"/>
    </location>
</feature>
<dbReference type="GO" id="GO:0008270">
    <property type="term" value="F:zinc ion binding"/>
    <property type="evidence" value="ECO:0007669"/>
    <property type="project" value="InterPro"/>
</dbReference>
<gene>
    <name evidence="10" type="ORF">ETB97_003613</name>
</gene>
<evidence type="ECO:0000313" key="10">
    <source>
        <dbReference type="EMBL" id="KAF5858864.1"/>
    </source>
</evidence>
<evidence type="ECO:0000259" key="9">
    <source>
        <dbReference type="PROSITE" id="PS50048"/>
    </source>
</evidence>
<reference evidence="10 11" key="1">
    <citation type="submission" date="2019-04" db="EMBL/GenBank/DDBJ databases">
        <title>Aspergillus burnettii sp. nov., novel species from soil in southeast Queensland.</title>
        <authorList>
            <person name="Gilchrist C.L.M."/>
            <person name="Pitt J.I."/>
            <person name="Lange L."/>
            <person name="Lacey H.J."/>
            <person name="Vuong D."/>
            <person name="Midgley D.J."/>
            <person name="Greenfield P."/>
            <person name="Bradbury M."/>
            <person name="Lacey E."/>
            <person name="Busk P.K."/>
            <person name="Pilgaard B."/>
            <person name="Chooi Y.H."/>
            <person name="Piggott A.M."/>
        </authorList>
    </citation>
    <scope>NUCLEOTIDE SEQUENCE [LARGE SCALE GENOMIC DNA]</scope>
    <source>
        <strain evidence="10 11">FRR 5400</strain>
    </source>
</reference>
<dbReference type="InterPro" id="IPR001138">
    <property type="entry name" value="Zn2Cys6_DnaBD"/>
</dbReference>
<evidence type="ECO:0000256" key="1">
    <source>
        <dbReference type="ARBA" id="ARBA00022723"/>
    </source>
</evidence>
<keyword evidence="1" id="KW-0479">Metal-binding</keyword>
<dbReference type="GO" id="GO:0009893">
    <property type="term" value="P:positive regulation of metabolic process"/>
    <property type="evidence" value="ECO:0007669"/>
    <property type="project" value="UniProtKB-ARBA"/>
</dbReference>